<evidence type="ECO:0000313" key="2">
    <source>
        <dbReference type="Proteomes" id="UP001605036"/>
    </source>
</evidence>
<comment type="caution">
    <text evidence="1">The sequence shown here is derived from an EMBL/GenBank/DDBJ whole genome shotgun (WGS) entry which is preliminary data.</text>
</comment>
<gene>
    <name evidence="1" type="ORF">R1flu_007680</name>
</gene>
<sequence>MHSFQGHHVQLPPVDGIRKQDTVKIALVSSGGFEFVIGRLVGIPRRVPTSRCKYTRFPYCWTARALLKGPVV</sequence>
<dbReference type="EMBL" id="JBHFFA010000003">
    <property type="protein sequence ID" value="KAL2636201.1"/>
    <property type="molecule type" value="Genomic_DNA"/>
</dbReference>
<name>A0ABD1Z034_9MARC</name>
<dbReference type="AlphaFoldDB" id="A0ABD1Z034"/>
<accession>A0ABD1Z034</accession>
<evidence type="ECO:0000313" key="1">
    <source>
        <dbReference type="EMBL" id="KAL2636201.1"/>
    </source>
</evidence>
<dbReference type="Proteomes" id="UP001605036">
    <property type="component" value="Unassembled WGS sequence"/>
</dbReference>
<organism evidence="1 2">
    <name type="scientific">Riccia fluitans</name>
    <dbReference type="NCBI Taxonomy" id="41844"/>
    <lineage>
        <taxon>Eukaryota</taxon>
        <taxon>Viridiplantae</taxon>
        <taxon>Streptophyta</taxon>
        <taxon>Embryophyta</taxon>
        <taxon>Marchantiophyta</taxon>
        <taxon>Marchantiopsida</taxon>
        <taxon>Marchantiidae</taxon>
        <taxon>Marchantiales</taxon>
        <taxon>Ricciaceae</taxon>
        <taxon>Riccia</taxon>
    </lineage>
</organism>
<keyword evidence="2" id="KW-1185">Reference proteome</keyword>
<reference evidence="1 2" key="1">
    <citation type="submission" date="2024-09" db="EMBL/GenBank/DDBJ databases">
        <title>Chromosome-scale assembly of Riccia fluitans.</title>
        <authorList>
            <person name="Paukszto L."/>
            <person name="Sawicki J."/>
            <person name="Karawczyk K."/>
            <person name="Piernik-Szablinska J."/>
            <person name="Szczecinska M."/>
            <person name="Mazdziarz M."/>
        </authorList>
    </citation>
    <scope>NUCLEOTIDE SEQUENCE [LARGE SCALE GENOMIC DNA]</scope>
    <source>
        <strain evidence="1">Rf_01</strain>
        <tissue evidence="1">Aerial parts of the thallus</tissue>
    </source>
</reference>
<protein>
    <submittedName>
        <fullName evidence="1">Uncharacterized protein</fullName>
    </submittedName>
</protein>
<proteinExistence type="predicted"/>